<feature type="non-terminal residue" evidence="1">
    <location>
        <position position="45"/>
    </location>
</feature>
<gene>
    <name evidence="1" type="ORF">Goari_010326</name>
</gene>
<evidence type="ECO:0000313" key="1">
    <source>
        <dbReference type="EMBL" id="MBA0692791.1"/>
    </source>
</evidence>
<comment type="caution">
    <text evidence="1">The sequence shown here is derived from an EMBL/GenBank/DDBJ whole genome shotgun (WGS) entry which is preliminary data.</text>
</comment>
<evidence type="ECO:0000313" key="2">
    <source>
        <dbReference type="Proteomes" id="UP000593577"/>
    </source>
</evidence>
<protein>
    <submittedName>
        <fullName evidence="1">Uncharacterized protein</fullName>
    </submittedName>
</protein>
<sequence length="45" mass="5066">MVNLFVSPSFRFSTLMRFGRINLPCALLILTKEPLLSSGVILLTR</sequence>
<accession>A0A7J8XZP0</accession>
<dbReference type="Proteomes" id="UP000593577">
    <property type="component" value="Unassembled WGS sequence"/>
</dbReference>
<keyword evidence="2" id="KW-1185">Reference proteome</keyword>
<reference evidence="1 2" key="1">
    <citation type="journal article" date="2019" name="Genome Biol. Evol.">
        <title>Insights into the evolution of the New World diploid cottons (Gossypium, subgenus Houzingenia) based on genome sequencing.</title>
        <authorList>
            <person name="Grover C.E."/>
            <person name="Arick M.A. 2nd"/>
            <person name="Thrash A."/>
            <person name="Conover J.L."/>
            <person name="Sanders W.S."/>
            <person name="Peterson D.G."/>
            <person name="Frelichowski J.E."/>
            <person name="Scheffler J.A."/>
            <person name="Scheffler B.E."/>
            <person name="Wendel J.F."/>
        </authorList>
    </citation>
    <scope>NUCLEOTIDE SEQUENCE [LARGE SCALE GENOMIC DNA]</scope>
    <source>
        <strain evidence="1">185</strain>
        <tissue evidence="1">Leaf</tissue>
    </source>
</reference>
<proteinExistence type="predicted"/>
<name>A0A7J8XZP0_GOSAI</name>
<dbReference type="EMBL" id="JABFAA010000009">
    <property type="protein sequence ID" value="MBA0692791.1"/>
    <property type="molecule type" value="Genomic_DNA"/>
</dbReference>
<organism evidence="1 2">
    <name type="scientific">Gossypium aridum</name>
    <name type="common">American cotton</name>
    <name type="synonym">Erioxylum aridum</name>
    <dbReference type="NCBI Taxonomy" id="34290"/>
    <lineage>
        <taxon>Eukaryota</taxon>
        <taxon>Viridiplantae</taxon>
        <taxon>Streptophyta</taxon>
        <taxon>Embryophyta</taxon>
        <taxon>Tracheophyta</taxon>
        <taxon>Spermatophyta</taxon>
        <taxon>Magnoliopsida</taxon>
        <taxon>eudicotyledons</taxon>
        <taxon>Gunneridae</taxon>
        <taxon>Pentapetalae</taxon>
        <taxon>rosids</taxon>
        <taxon>malvids</taxon>
        <taxon>Malvales</taxon>
        <taxon>Malvaceae</taxon>
        <taxon>Malvoideae</taxon>
        <taxon>Gossypium</taxon>
    </lineage>
</organism>
<dbReference type="AlphaFoldDB" id="A0A7J8XZP0"/>